<evidence type="ECO:0000259" key="10">
    <source>
        <dbReference type="SMART" id="SM00768"/>
    </source>
</evidence>
<dbReference type="OrthoDB" id="1930814at2759"/>
<keyword evidence="6" id="KW-1015">Disulfide bond</keyword>
<dbReference type="InterPro" id="IPR012946">
    <property type="entry name" value="X8"/>
</dbReference>
<keyword evidence="3" id="KW-0449">Lipoprotein</keyword>
<evidence type="ECO:0000256" key="8">
    <source>
        <dbReference type="SAM" id="MobiDB-lite"/>
    </source>
</evidence>
<dbReference type="InterPro" id="IPR044788">
    <property type="entry name" value="X8_dom_prot"/>
</dbReference>
<evidence type="ECO:0000256" key="1">
    <source>
        <dbReference type="ARBA" id="ARBA00004609"/>
    </source>
</evidence>
<protein>
    <submittedName>
        <fullName evidence="11">CBM43-containing protein</fullName>
    </submittedName>
</protein>
<dbReference type="PANTHER" id="PTHR31044">
    <property type="entry name" value="BETA-1,3 GLUCANASE"/>
    <property type="match status" value="1"/>
</dbReference>
<feature type="compositionally biased region" description="Low complexity" evidence="8">
    <location>
        <begin position="118"/>
        <end position="149"/>
    </location>
</feature>
<evidence type="ECO:0000256" key="7">
    <source>
        <dbReference type="ARBA" id="ARBA00023180"/>
    </source>
</evidence>
<comment type="subcellular location">
    <subcellularLocation>
        <location evidence="1">Cell membrane</location>
        <topology evidence="1">Lipid-anchor</topology>
        <topology evidence="1">GPI-anchor</topology>
    </subcellularLocation>
</comment>
<dbReference type="GO" id="GO:0098552">
    <property type="term" value="C:side of membrane"/>
    <property type="evidence" value="ECO:0007669"/>
    <property type="project" value="UniProtKB-KW"/>
</dbReference>
<evidence type="ECO:0000256" key="4">
    <source>
        <dbReference type="ARBA" id="ARBA00022729"/>
    </source>
</evidence>
<dbReference type="Proteomes" id="UP000036987">
    <property type="component" value="Unassembled WGS sequence"/>
</dbReference>
<reference evidence="12" key="1">
    <citation type="journal article" date="2016" name="Nature">
        <title>The genome of the seagrass Zostera marina reveals angiosperm adaptation to the sea.</title>
        <authorList>
            <person name="Olsen J.L."/>
            <person name="Rouze P."/>
            <person name="Verhelst B."/>
            <person name="Lin Y.-C."/>
            <person name="Bayer T."/>
            <person name="Collen J."/>
            <person name="Dattolo E."/>
            <person name="De Paoli E."/>
            <person name="Dittami S."/>
            <person name="Maumus F."/>
            <person name="Michel G."/>
            <person name="Kersting A."/>
            <person name="Lauritano C."/>
            <person name="Lohaus R."/>
            <person name="Toepel M."/>
            <person name="Tonon T."/>
            <person name="Vanneste K."/>
            <person name="Amirebrahimi M."/>
            <person name="Brakel J."/>
            <person name="Bostroem C."/>
            <person name="Chovatia M."/>
            <person name="Grimwood J."/>
            <person name="Jenkins J.W."/>
            <person name="Jueterbock A."/>
            <person name="Mraz A."/>
            <person name="Stam W.T."/>
            <person name="Tice H."/>
            <person name="Bornberg-Bauer E."/>
            <person name="Green P.J."/>
            <person name="Pearson G.A."/>
            <person name="Procaccini G."/>
            <person name="Duarte C.M."/>
            <person name="Schmutz J."/>
            <person name="Reusch T.B.H."/>
            <person name="Van de Peer Y."/>
        </authorList>
    </citation>
    <scope>NUCLEOTIDE SEQUENCE [LARGE SCALE GENOMIC DNA]</scope>
    <source>
        <strain evidence="12">cv. Finnish</strain>
    </source>
</reference>
<evidence type="ECO:0000256" key="5">
    <source>
        <dbReference type="ARBA" id="ARBA00023136"/>
    </source>
</evidence>
<dbReference type="SMART" id="SM00768">
    <property type="entry name" value="X8"/>
    <property type="match status" value="1"/>
</dbReference>
<dbReference type="EMBL" id="LFYR01001488">
    <property type="protein sequence ID" value="KMZ61380.1"/>
    <property type="molecule type" value="Genomic_DNA"/>
</dbReference>
<dbReference type="GO" id="GO:0005886">
    <property type="term" value="C:plasma membrane"/>
    <property type="evidence" value="ECO:0007669"/>
    <property type="project" value="UniProtKB-SubCell"/>
</dbReference>
<dbReference type="GO" id="GO:0009506">
    <property type="term" value="C:plasmodesma"/>
    <property type="evidence" value="ECO:0007669"/>
    <property type="project" value="UniProtKB-ARBA"/>
</dbReference>
<gene>
    <name evidence="11" type="ORF">ZOSMA_52G00310</name>
</gene>
<keyword evidence="5" id="KW-0472">Membrane</keyword>
<sequence>MAPLLSLPLLFILTVITGKSDAATWCVCKGDVSEKDIQKTLDYSCGAGADCLPTHQKGACFEPNTVISHCSYAANSFFQKSRQAAGSCDFSGTATTTNTDPSYGSCTYPASATDAGKTTTTPTSSTTTTPTPTSSSTSMTPTNFTPTTGGVTGGVLGGIDPSGTGMTTDGTGMIDGGVSLLQTGKNTLIITILSVFSLSLLVLI</sequence>
<name>A0A0K9NZI4_ZOSMR</name>
<dbReference type="PANTHER" id="PTHR31044:SF25">
    <property type="entry name" value="PLASMODESMATA CALLOSE-BINDING PROTEIN 3"/>
    <property type="match status" value="1"/>
</dbReference>
<evidence type="ECO:0000256" key="2">
    <source>
        <dbReference type="ARBA" id="ARBA00022475"/>
    </source>
</evidence>
<evidence type="ECO:0000313" key="11">
    <source>
        <dbReference type="EMBL" id="KMZ61380.1"/>
    </source>
</evidence>
<proteinExistence type="predicted"/>
<dbReference type="Gene3D" id="1.20.58.1040">
    <property type="match status" value="1"/>
</dbReference>
<feature type="signal peptide" evidence="9">
    <location>
        <begin position="1"/>
        <end position="22"/>
    </location>
</feature>
<feature type="region of interest" description="Disordered" evidence="8">
    <location>
        <begin position="112"/>
        <end position="153"/>
    </location>
</feature>
<organism evidence="11 12">
    <name type="scientific">Zostera marina</name>
    <name type="common">Eelgrass</name>
    <dbReference type="NCBI Taxonomy" id="29655"/>
    <lineage>
        <taxon>Eukaryota</taxon>
        <taxon>Viridiplantae</taxon>
        <taxon>Streptophyta</taxon>
        <taxon>Embryophyta</taxon>
        <taxon>Tracheophyta</taxon>
        <taxon>Spermatophyta</taxon>
        <taxon>Magnoliopsida</taxon>
        <taxon>Liliopsida</taxon>
        <taxon>Zosteraceae</taxon>
        <taxon>Zostera</taxon>
    </lineage>
</organism>
<evidence type="ECO:0000256" key="9">
    <source>
        <dbReference type="SAM" id="SignalP"/>
    </source>
</evidence>
<keyword evidence="4 9" id="KW-0732">Signal</keyword>
<keyword evidence="12" id="KW-1185">Reference proteome</keyword>
<evidence type="ECO:0000256" key="6">
    <source>
        <dbReference type="ARBA" id="ARBA00023157"/>
    </source>
</evidence>
<accession>A0A0K9NZI4</accession>
<dbReference type="AlphaFoldDB" id="A0A0K9NZI4"/>
<keyword evidence="7" id="KW-0325">Glycoprotein</keyword>
<feature type="domain" description="X8" evidence="10">
    <location>
        <begin position="24"/>
        <end position="108"/>
    </location>
</feature>
<evidence type="ECO:0000256" key="3">
    <source>
        <dbReference type="ARBA" id="ARBA00022622"/>
    </source>
</evidence>
<dbReference type="FunFam" id="1.20.58.1040:FF:000001">
    <property type="entry name" value="Glucan endo-1,3-beta-glucosidase 4"/>
    <property type="match status" value="1"/>
</dbReference>
<keyword evidence="3" id="KW-0336">GPI-anchor</keyword>
<dbReference type="OMA" id="CVCESDA"/>
<keyword evidence="2" id="KW-1003">Cell membrane</keyword>
<feature type="chain" id="PRO_5005527159" evidence="9">
    <location>
        <begin position="23"/>
        <end position="204"/>
    </location>
</feature>
<evidence type="ECO:0000313" key="12">
    <source>
        <dbReference type="Proteomes" id="UP000036987"/>
    </source>
</evidence>
<dbReference type="Pfam" id="PF07983">
    <property type="entry name" value="X8"/>
    <property type="match status" value="1"/>
</dbReference>
<comment type="caution">
    <text evidence="11">The sequence shown here is derived from an EMBL/GenBank/DDBJ whole genome shotgun (WGS) entry which is preliminary data.</text>
</comment>